<dbReference type="Proteomes" id="UP000078287">
    <property type="component" value="Unassembled WGS sequence"/>
</dbReference>
<dbReference type="OrthoDB" id="3818833at2"/>
<accession>A0A178M0L9</accession>
<keyword evidence="1" id="KW-0472">Membrane</keyword>
<gene>
    <name evidence="2" type="ORF">A6A03_18900</name>
</gene>
<feature type="transmembrane region" description="Helical" evidence="1">
    <location>
        <begin position="146"/>
        <end position="166"/>
    </location>
</feature>
<keyword evidence="1" id="KW-1133">Transmembrane helix</keyword>
<dbReference type="EMBL" id="LWQS01000086">
    <property type="protein sequence ID" value="OAN41435.1"/>
    <property type="molecule type" value="Genomic_DNA"/>
</dbReference>
<feature type="transmembrane region" description="Helical" evidence="1">
    <location>
        <begin position="201"/>
        <end position="219"/>
    </location>
</feature>
<protein>
    <submittedName>
        <fullName evidence="2">ABC transporter permease</fullName>
    </submittedName>
</protein>
<dbReference type="Pfam" id="PF06182">
    <property type="entry name" value="ABC2_membrane_6"/>
    <property type="match status" value="1"/>
</dbReference>
<dbReference type="PANTHER" id="PTHR36833">
    <property type="entry name" value="SLR0610 PROTEIN-RELATED"/>
    <property type="match status" value="1"/>
</dbReference>
<feature type="transmembrane region" description="Helical" evidence="1">
    <location>
        <begin position="116"/>
        <end position="134"/>
    </location>
</feature>
<reference evidence="2 3" key="1">
    <citation type="submission" date="2016-04" db="EMBL/GenBank/DDBJ databases">
        <title>Chloroflexus islandicus sp. nov., a thermophilic filamentous anoxygenic phototrophic bacterium from geyser Strokkur (Iceland).</title>
        <authorList>
            <person name="Gaisin V.A."/>
            <person name="Kalashnikov A.M."/>
            <person name="Sukhacheva M.V."/>
            <person name="Grouzdev D.S."/>
            <person name="Ivanov T.M."/>
            <person name="Kuznetsov B."/>
            <person name="Gorlenko V.M."/>
        </authorList>
    </citation>
    <scope>NUCLEOTIDE SEQUENCE [LARGE SCALE GENOMIC DNA]</scope>
    <source>
        <strain evidence="3">isl-2</strain>
    </source>
</reference>
<feature type="transmembrane region" description="Helical" evidence="1">
    <location>
        <begin position="25"/>
        <end position="47"/>
    </location>
</feature>
<sequence length="261" mass="28629">MDVARIIATFARIGILNELQYRANFFFQVLESAIGLATALIGLGLVFRHTTVLAGWTPPELLVVMGIYGVMIGIVQAVIQPNMLRLAQDVLEGKLDYALTKPVDAQLLISIREWQVWRFTNAIAGLLVIGWALLWMQASVRLEQIIAFGAAVLCGVIAIYSFWLILATTSFWVIQIESLINLFEGLFAAGRWPVSIYPSWLRALLTFLVPVAFAVTVPAEALTNRLTGSTLALAAGVALGLFVIARLFFRWGLSRYSGASA</sequence>
<keyword evidence="3" id="KW-1185">Reference proteome</keyword>
<name>A0A178M0L9_9CHLR</name>
<evidence type="ECO:0000313" key="2">
    <source>
        <dbReference type="EMBL" id="OAN41435.1"/>
    </source>
</evidence>
<dbReference type="STRING" id="1707952.A6A03_18900"/>
<evidence type="ECO:0000256" key="1">
    <source>
        <dbReference type="SAM" id="Phobius"/>
    </source>
</evidence>
<feature type="transmembrane region" description="Helical" evidence="1">
    <location>
        <begin position="59"/>
        <end position="79"/>
    </location>
</feature>
<feature type="transmembrane region" description="Helical" evidence="1">
    <location>
        <begin position="231"/>
        <end position="249"/>
    </location>
</feature>
<dbReference type="RefSeq" id="WP_066790578.1">
    <property type="nucleotide sequence ID" value="NZ_LWQS01000086.1"/>
</dbReference>
<dbReference type="PANTHER" id="PTHR36833:SF2">
    <property type="entry name" value="SLR0610 PROTEIN"/>
    <property type="match status" value="1"/>
</dbReference>
<organism evidence="2 3">
    <name type="scientific">Chloroflexus islandicus</name>
    <dbReference type="NCBI Taxonomy" id="1707952"/>
    <lineage>
        <taxon>Bacteria</taxon>
        <taxon>Bacillati</taxon>
        <taxon>Chloroflexota</taxon>
        <taxon>Chloroflexia</taxon>
        <taxon>Chloroflexales</taxon>
        <taxon>Chloroflexineae</taxon>
        <taxon>Chloroflexaceae</taxon>
        <taxon>Chloroflexus</taxon>
    </lineage>
</organism>
<keyword evidence="1" id="KW-0812">Transmembrane</keyword>
<evidence type="ECO:0000313" key="3">
    <source>
        <dbReference type="Proteomes" id="UP000078287"/>
    </source>
</evidence>
<proteinExistence type="predicted"/>
<dbReference type="AlphaFoldDB" id="A0A178M0L9"/>
<dbReference type="InterPro" id="IPR010390">
    <property type="entry name" value="ABC-2_transporter-like"/>
</dbReference>
<comment type="caution">
    <text evidence="2">The sequence shown here is derived from an EMBL/GenBank/DDBJ whole genome shotgun (WGS) entry which is preliminary data.</text>
</comment>